<dbReference type="InterPro" id="IPR015943">
    <property type="entry name" value="WD40/YVTN_repeat-like_dom_sf"/>
</dbReference>
<evidence type="ECO:0000313" key="3">
    <source>
        <dbReference type="EMBL" id="GAK36720.1"/>
    </source>
</evidence>
<dbReference type="GO" id="GO:0003677">
    <property type="term" value="F:DNA binding"/>
    <property type="evidence" value="ECO:0007669"/>
    <property type="project" value="UniProtKB-KW"/>
</dbReference>
<organism evidence="3 4">
    <name type="scientific">Bacteroides graminisolvens DSM 19988 = JCM 15093</name>
    <dbReference type="NCBI Taxonomy" id="1121097"/>
    <lineage>
        <taxon>Bacteria</taxon>
        <taxon>Pseudomonadati</taxon>
        <taxon>Bacteroidota</taxon>
        <taxon>Bacteroidia</taxon>
        <taxon>Bacteroidales</taxon>
        <taxon>Bacteroidaceae</taxon>
        <taxon>Bacteroides</taxon>
    </lineage>
</organism>
<dbReference type="GO" id="GO:0000155">
    <property type="term" value="F:phosphorelay sensor kinase activity"/>
    <property type="evidence" value="ECO:0007669"/>
    <property type="project" value="TreeGrafter"/>
</dbReference>
<feature type="chain" id="PRO_5001659862" evidence="2">
    <location>
        <begin position="23"/>
        <end position="826"/>
    </location>
</feature>
<evidence type="ECO:0000313" key="4">
    <source>
        <dbReference type="Proteomes" id="UP000027601"/>
    </source>
</evidence>
<dbReference type="STRING" id="1121097.GCA_000428125_02263"/>
<keyword evidence="3" id="KW-0238">DNA-binding</keyword>
<dbReference type="OrthoDB" id="1108380at2"/>
<dbReference type="Proteomes" id="UP000027601">
    <property type="component" value="Unassembled WGS sequence"/>
</dbReference>
<reference evidence="3 4" key="1">
    <citation type="journal article" date="2015" name="Microbes Environ.">
        <title>Distribution and evolution of nitrogen fixation genes in the phylum bacteroidetes.</title>
        <authorList>
            <person name="Inoue J."/>
            <person name="Oshima K."/>
            <person name="Suda W."/>
            <person name="Sakamoto M."/>
            <person name="Iino T."/>
            <person name="Noda S."/>
            <person name="Hongoh Y."/>
            <person name="Hattori M."/>
            <person name="Ohkuma M."/>
        </authorList>
    </citation>
    <scope>NUCLEOTIDE SEQUENCE [LARGE SCALE GENOMIC DNA]</scope>
    <source>
        <strain evidence="3 4">JCM 15093</strain>
    </source>
</reference>
<dbReference type="PANTHER" id="PTHR43547:SF2">
    <property type="entry name" value="HYBRID SIGNAL TRANSDUCTION HISTIDINE KINASE C"/>
    <property type="match status" value="1"/>
</dbReference>
<comment type="caution">
    <text evidence="3">The sequence shown here is derived from an EMBL/GenBank/DDBJ whole genome shotgun (WGS) entry which is preliminary data.</text>
</comment>
<dbReference type="AlphaFoldDB" id="A0A069D311"/>
<feature type="signal peptide" evidence="2">
    <location>
        <begin position="1"/>
        <end position="22"/>
    </location>
</feature>
<dbReference type="eggNOG" id="COG3292">
    <property type="taxonomic scope" value="Bacteria"/>
</dbReference>
<dbReference type="Pfam" id="PF07494">
    <property type="entry name" value="Reg_prop"/>
    <property type="match status" value="4"/>
</dbReference>
<sequence>MRKLTFYLIVCGFSLSCSLIYADGFNFSQISSRNGLSQNTVRAIATDKNGFIWAGTLDGLNRYDGYNIRSYQSQISNPNSLADHRIRELFVDRDGLLWVKTYKDEYSCYNPLTDSFIQLSDEKGVPLTYACLHESVRGEIWLWGSNNGVIRIRKCNGGKFLQERMLMKNQKNGSNSFLFEDSKGIIWLGGEHGLKMVVPGRRPVDYGSRKKYTFTKAVEVNGKVYFTTKESIILIYDMQTHRFREVLCKQSAVFFNMAVLEGSNLLLITQNRGLLIYNTEKKVFVDVPLNSDKQLKGDLRLATDRKHGIWLYNYSGMVWYYNPRRHSWKKMRLFPEEIARVVDLERYTVFMDTEGLVWITTYGNGLFCYDERTDKLSHYRNTTDASSLPSDYLLCVTEDRYGNLWVGSEYAGIIRIVKTPSYIRYVRPEPTSIIGKTNNVRTLCESSRKEIWVGTKNGSLYVYDAMLTKARCIGEGVNPYTMVEDSRQRMWVGTKGNGVYVYDVNTGRELAHFKHREKDNSSLSNDVVFHILKDSENRLWIGSFGGGLNLVQESGGQVSFKRFIQSMGDKSLIRCLHQDRSGMIWAGSSDGLISFNPEKILKNKNAFVCYRKDLKQAYSLSSNDIKTIYEDSEGTLWIGTAGGGLNKLLHEAGALRFKSFTVVNGMVDNYVLGILEHKNDLWISSENGLSRFNKKQETVVTYQFAEKPYGNIFNEGAYYHCKEGTMLWGGLDGMLVFNPDKFVPDKKVPDVLITRLQVDGVDWNTLKPSPEAPSVTYTNRVELNYLQNSLSIDFATLSLKKPGNNMYTYFWKTMIGNGVLQRMKTL</sequence>
<protein>
    <submittedName>
        <fullName evidence="3">DNA-binding response regulator, AraC family</fullName>
    </submittedName>
</protein>
<dbReference type="InterPro" id="IPR013783">
    <property type="entry name" value="Ig-like_fold"/>
</dbReference>
<name>A0A069D311_9BACE</name>
<dbReference type="EMBL" id="BAJS01000009">
    <property type="protein sequence ID" value="GAK36720.1"/>
    <property type="molecule type" value="Genomic_DNA"/>
</dbReference>
<dbReference type="PANTHER" id="PTHR43547">
    <property type="entry name" value="TWO-COMPONENT HISTIDINE KINASE"/>
    <property type="match status" value="1"/>
</dbReference>
<keyword evidence="4" id="KW-1185">Reference proteome</keyword>
<dbReference type="Gene3D" id="2.130.10.10">
    <property type="entry name" value="YVTN repeat-like/Quinoprotein amine dehydrogenase"/>
    <property type="match status" value="4"/>
</dbReference>
<gene>
    <name evidence="3" type="ORF">JCM15093_1906</name>
</gene>
<proteinExistence type="predicted"/>
<evidence type="ECO:0000256" key="1">
    <source>
        <dbReference type="ARBA" id="ARBA00022553"/>
    </source>
</evidence>
<dbReference type="Gene3D" id="2.60.40.10">
    <property type="entry name" value="Immunoglobulins"/>
    <property type="match status" value="1"/>
</dbReference>
<evidence type="ECO:0000256" key="2">
    <source>
        <dbReference type="SAM" id="SignalP"/>
    </source>
</evidence>
<keyword evidence="2" id="KW-0732">Signal</keyword>
<dbReference type="RefSeq" id="WP_148297725.1">
    <property type="nucleotide sequence ID" value="NZ_BAJS01000009.1"/>
</dbReference>
<dbReference type="PROSITE" id="PS51257">
    <property type="entry name" value="PROKAR_LIPOPROTEIN"/>
    <property type="match status" value="1"/>
</dbReference>
<dbReference type="SUPFAM" id="SSF63829">
    <property type="entry name" value="Calcium-dependent phosphotriesterase"/>
    <property type="match status" value="2"/>
</dbReference>
<keyword evidence="1" id="KW-0597">Phosphoprotein</keyword>
<dbReference type="InterPro" id="IPR011110">
    <property type="entry name" value="Reg_prop"/>
</dbReference>
<accession>A0A069D311</accession>